<organism evidence="2 3">
    <name type="scientific">Cedecea neteri</name>
    <dbReference type="NCBI Taxonomy" id="158822"/>
    <lineage>
        <taxon>Bacteria</taxon>
        <taxon>Pseudomonadati</taxon>
        <taxon>Pseudomonadota</taxon>
        <taxon>Gammaproteobacteria</taxon>
        <taxon>Enterobacterales</taxon>
        <taxon>Enterobacteriaceae</taxon>
        <taxon>Cedecea</taxon>
    </lineage>
</organism>
<reference evidence="2 3" key="1">
    <citation type="submission" date="2018-06" db="EMBL/GenBank/DDBJ databases">
        <authorList>
            <consortium name="Pathogen Informatics"/>
            <person name="Doyle S."/>
        </authorList>
    </citation>
    <scope>NUCLEOTIDE SEQUENCE [LARGE SCALE GENOMIC DNA]</scope>
    <source>
        <strain evidence="2 3">NCTC12120</strain>
    </source>
</reference>
<gene>
    <name evidence="2" type="primary">paaX_1</name>
    <name evidence="2" type="ORF">NCTC12120_06458</name>
</gene>
<proteinExistence type="predicted"/>
<name>A0A2X3JEJ0_9ENTR</name>
<dbReference type="GO" id="GO:0006351">
    <property type="term" value="P:DNA-templated transcription"/>
    <property type="evidence" value="ECO:0007669"/>
    <property type="project" value="TreeGrafter"/>
</dbReference>
<dbReference type="AlphaFoldDB" id="A0A2X3JEJ0"/>
<dbReference type="Pfam" id="PF07848">
    <property type="entry name" value="PaaX"/>
    <property type="match status" value="1"/>
</dbReference>
<dbReference type="InterPro" id="IPR036388">
    <property type="entry name" value="WH-like_DNA-bd_sf"/>
</dbReference>
<evidence type="ECO:0000313" key="2">
    <source>
        <dbReference type="EMBL" id="SQC93344.1"/>
    </source>
</evidence>
<dbReference type="InterPro" id="IPR012906">
    <property type="entry name" value="PaaX-like_N"/>
</dbReference>
<evidence type="ECO:0000259" key="1">
    <source>
        <dbReference type="Pfam" id="PF07848"/>
    </source>
</evidence>
<dbReference type="PANTHER" id="PTHR30319">
    <property type="entry name" value="PHENYLACETIC ACID REGULATOR-RELATED TRANSCRIPTIONAL REPRESSOR"/>
    <property type="match status" value="1"/>
</dbReference>
<dbReference type="Proteomes" id="UP000251197">
    <property type="component" value="Unassembled WGS sequence"/>
</dbReference>
<sequence length="97" mass="11710">MRWLIAAAKSGWVAWRRCWSLWDSASVLCARRFFRLNKEGWLDVERVGRRSFYRLTDMGQRMTRRAESKIYRAGQPAWDGKWLLLLSEGWKKLRCNR</sequence>
<evidence type="ECO:0000313" key="3">
    <source>
        <dbReference type="Proteomes" id="UP000251197"/>
    </source>
</evidence>
<feature type="domain" description="Transcriptional repressor PaaX-like N-terminal" evidence="1">
    <location>
        <begin position="34"/>
        <end position="58"/>
    </location>
</feature>
<dbReference type="PANTHER" id="PTHR30319:SF1">
    <property type="entry name" value="TRANSCRIPTIONAL REPRESSOR PAAX"/>
    <property type="match status" value="1"/>
</dbReference>
<dbReference type="EMBL" id="UAVU01000010">
    <property type="protein sequence ID" value="SQC93344.1"/>
    <property type="molecule type" value="Genomic_DNA"/>
</dbReference>
<dbReference type="Gene3D" id="1.10.10.10">
    <property type="entry name" value="Winged helix-like DNA-binding domain superfamily/Winged helix DNA-binding domain"/>
    <property type="match status" value="1"/>
</dbReference>
<protein>
    <submittedName>
        <fullName evidence="2">Phenylacetic acid degradation operon negative regulatory protein paaX</fullName>
    </submittedName>
</protein>
<accession>A0A2X3JEJ0</accession>